<dbReference type="AlphaFoldDB" id="A0AAE0GUD6"/>
<dbReference type="EMBL" id="LGRX02002376">
    <property type="protein sequence ID" value="KAK3284291.1"/>
    <property type="molecule type" value="Genomic_DNA"/>
</dbReference>
<gene>
    <name evidence="2" type="ORF">CYMTET_8054</name>
</gene>
<keyword evidence="3" id="KW-1185">Reference proteome</keyword>
<feature type="region of interest" description="Disordered" evidence="1">
    <location>
        <begin position="331"/>
        <end position="357"/>
    </location>
</feature>
<comment type="caution">
    <text evidence="2">The sequence shown here is derived from an EMBL/GenBank/DDBJ whole genome shotgun (WGS) entry which is preliminary data.</text>
</comment>
<feature type="compositionally biased region" description="Low complexity" evidence="1">
    <location>
        <begin position="169"/>
        <end position="179"/>
    </location>
</feature>
<protein>
    <submittedName>
        <fullName evidence="2">Uncharacterized protein</fullName>
    </submittedName>
</protein>
<feature type="region of interest" description="Disordered" evidence="1">
    <location>
        <begin position="252"/>
        <end position="275"/>
    </location>
</feature>
<feature type="region of interest" description="Disordered" evidence="1">
    <location>
        <begin position="169"/>
        <end position="204"/>
    </location>
</feature>
<feature type="region of interest" description="Disordered" evidence="1">
    <location>
        <begin position="22"/>
        <end position="48"/>
    </location>
</feature>
<evidence type="ECO:0000313" key="2">
    <source>
        <dbReference type="EMBL" id="KAK3284291.1"/>
    </source>
</evidence>
<reference evidence="2 3" key="1">
    <citation type="journal article" date="2015" name="Genome Biol. Evol.">
        <title>Comparative Genomics of a Bacterivorous Green Alga Reveals Evolutionary Causalities and Consequences of Phago-Mixotrophic Mode of Nutrition.</title>
        <authorList>
            <person name="Burns J.A."/>
            <person name="Paasch A."/>
            <person name="Narechania A."/>
            <person name="Kim E."/>
        </authorList>
    </citation>
    <scope>NUCLEOTIDE SEQUENCE [LARGE SCALE GENOMIC DNA]</scope>
    <source>
        <strain evidence="2 3">PLY_AMNH</strain>
    </source>
</reference>
<sequence>MEGGARGAPGRSWRAGQGVHQPIMEGGARGAPGRSGRAGRGVHQVDHGGRGEGCTRSIMEEWKHRWVCRAQTDVVLLQIFAADYFIFADDSLQAAIRRFTVFRRLYTNEKLRQAQEIADLKRHPKAAEDPYLIALEQEPELKANHVRAMELGVSPPTGGPNMHTTRQAARQSMAASARSPLEPSRTTTTGAHWDSSREGTPKLPTLGLLPEQAGSGGGIGARPTMRLDLARAQHMPIEDEFRRETLSADRVFGDQPTGFENGNRGPAGANWDSSTEGTPKLPALGLLPEQAGSRGGIGARPTMRLDLSRAQHVPIEDEFRRETLSADRVFGDQPTGFENGNSPVGAHWDSSREGTPKLPTLGLLPEQAGSAGGIESEVDSPDCTRRLQAMMRLDTSPAEHVPIDDEGRRGTLSWNFLDRDEMLGNLDLALLELETRGVR</sequence>
<accession>A0AAE0GUD6</accession>
<name>A0AAE0GUD6_9CHLO</name>
<dbReference type="Proteomes" id="UP001190700">
    <property type="component" value="Unassembled WGS sequence"/>
</dbReference>
<evidence type="ECO:0000256" key="1">
    <source>
        <dbReference type="SAM" id="MobiDB-lite"/>
    </source>
</evidence>
<proteinExistence type="predicted"/>
<organism evidence="2 3">
    <name type="scientific">Cymbomonas tetramitiformis</name>
    <dbReference type="NCBI Taxonomy" id="36881"/>
    <lineage>
        <taxon>Eukaryota</taxon>
        <taxon>Viridiplantae</taxon>
        <taxon>Chlorophyta</taxon>
        <taxon>Pyramimonadophyceae</taxon>
        <taxon>Pyramimonadales</taxon>
        <taxon>Pyramimonadaceae</taxon>
        <taxon>Cymbomonas</taxon>
    </lineage>
</organism>
<evidence type="ECO:0000313" key="3">
    <source>
        <dbReference type="Proteomes" id="UP001190700"/>
    </source>
</evidence>